<organism evidence="2 3">
    <name type="scientific">Fundicoccus culcitae</name>
    <dbReference type="NCBI Taxonomy" id="2969821"/>
    <lineage>
        <taxon>Bacteria</taxon>
        <taxon>Bacillati</taxon>
        <taxon>Bacillota</taxon>
        <taxon>Bacilli</taxon>
        <taxon>Lactobacillales</taxon>
        <taxon>Aerococcaceae</taxon>
        <taxon>Fundicoccus</taxon>
    </lineage>
</organism>
<keyword evidence="1" id="KW-1133">Transmembrane helix</keyword>
<name>A0ABY5P3A7_9LACT</name>
<dbReference type="Proteomes" id="UP001315967">
    <property type="component" value="Chromosome"/>
</dbReference>
<accession>A0ABY5P3A7</accession>
<keyword evidence="1" id="KW-0472">Membrane</keyword>
<sequence>MFSTEFLPEALRMTVVGMGGIFIAMGIIYVASLALLKFFPEDKNKTNGNN</sequence>
<feature type="transmembrane region" description="Helical" evidence="1">
    <location>
        <begin position="15"/>
        <end position="36"/>
    </location>
</feature>
<dbReference type="NCBIfam" id="NF040909">
    <property type="entry name" value="OadG_rel_small"/>
    <property type="match status" value="1"/>
</dbReference>
<evidence type="ECO:0000256" key="1">
    <source>
        <dbReference type="SAM" id="Phobius"/>
    </source>
</evidence>
<keyword evidence="3" id="KW-1185">Reference proteome</keyword>
<keyword evidence="1" id="KW-0812">Transmembrane</keyword>
<evidence type="ECO:0000313" key="2">
    <source>
        <dbReference type="EMBL" id="UUX33204.1"/>
    </source>
</evidence>
<reference evidence="2 3" key="1">
    <citation type="submission" date="2022-08" db="EMBL/GenBank/DDBJ databases">
        <title>Aerococcaceae sp. nov isolated from spoiled eye mask.</title>
        <authorList>
            <person name="Zhou G."/>
            <person name="Xie X.-B."/>
            <person name="Shi Q.-S."/>
            <person name="Wang Y.-S."/>
            <person name="Wen X."/>
            <person name="Peng H."/>
            <person name="Yang X.-J."/>
            <person name="Tao H.-B."/>
            <person name="Huang X.-M."/>
        </authorList>
    </citation>
    <scope>NUCLEOTIDE SEQUENCE [LARGE SCALE GENOMIC DNA]</scope>
    <source>
        <strain evidence="3">DM20194951</strain>
    </source>
</reference>
<gene>
    <name evidence="2" type="ORF">NRE15_09855</name>
</gene>
<dbReference type="RefSeq" id="WP_313792707.1">
    <property type="nucleotide sequence ID" value="NZ_CP102453.1"/>
</dbReference>
<evidence type="ECO:0000313" key="3">
    <source>
        <dbReference type="Proteomes" id="UP001315967"/>
    </source>
</evidence>
<dbReference type="EMBL" id="CP102453">
    <property type="protein sequence ID" value="UUX33204.1"/>
    <property type="molecule type" value="Genomic_DNA"/>
</dbReference>
<proteinExistence type="predicted"/>
<protein>
    <submittedName>
        <fullName evidence="2">OadG-related small transporter subunit</fullName>
    </submittedName>
</protein>